<comment type="caution">
    <text evidence="2">The sequence shown here is derived from an EMBL/GenBank/DDBJ whole genome shotgun (WGS) entry which is preliminary data.</text>
</comment>
<evidence type="ECO:0000313" key="2">
    <source>
        <dbReference type="EMBL" id="KAK6636941.1"/>
    </source>
</evidence>
<protein>
    <submittedName>
        <fullName evidence="2">Uncharacterized protein</fullName>
    </submittedName>
</protein>
<dbReference type="AlphaFoldDB" id="A0AAN8S7B7"/>
<evidence type="ECO:0000256" key="1">
    <source>
        <dbReference type="SAM" id="MobiDB-lite"/>
    </source>
</evidence>
<dbReference type="EMBL" id="JAWJWE010000004">
    <property type="protein sequence ID" value="KAK6636941.1"/>
    <property type="molecule type" value="Genomic_DNA"/>
</dbReference>
<evidence type="ECO:0000313" key="3">
    <source>
        <dbReference type="Proteomes" id="UP001372834"/>
    </source>
</evidence>
<gene>
    <name evidence="2" type="ORF">RUM43_010605</name>
</gene>
<proteinExistence type="predicted"/>
<feature type="region of interest" description="Disordered" evidence="1">
    <location>
        <begin position="1"/>
        <end position="44"/>
    </location>
</feature>
<sequence length="69" mass="7473">MKDGNGPLQMPSSGKIKSMDPENFKKKVQGKWMRQKGTGETKVKAPAVASAAAYHTHNMFPPISSKATL</sequence>
<name>A0AAN8S7B7_POLSC</name>
<reference evidence="2 3" key="1">
    <citation type="submission" date="2023-10" db="EMBL/GenBank/DDBJ databases">
        <title>Genomes of two closely related lineages of the louse Polyplax serrata with different host specificities.</title>
        <authorList>
            <person name="Martinu J."/>
            <person name="Tarabai H."/>
            <person name="Stefka J."/>
            <person name="Hypsa V."/>
        </authorList>
    </citation>
    <scope>NUCLEOTIDE SEQUENCE [LARGE SCALE GENOMIC DNA]</scope>
    <source>
        <strain evidence="2">HR10_N</strain>
    </source>
</reference>
<organism evidence="2 3">
    <name type="scientific">Polyplax serrata</name>
    <name type="common">Common mouse louse</name>
    <dbReference type="NCBI Taxonomy" id="468196"/>
    <lineage>
        <taxon>Eukaryota</taxon>
        <taxon>Metazoa</taxon>
        <taxon>Ecdysozoa</taxon>
        <taxon>Arthropoda</taxon>
        <taxon>Hexapoda</taxon>
        <taxon>Insecta</taxon>
        <taxon>Pterygota</taxon>
        <taxon>Neoptera</taxon>
        <taxon>Paraneoptera</taxon>
        <taxon>Psocodea</taxon>
        <taxon>Troctomorpha</taxon>
        <taxon>Phthiraptera</taxon>
        <taxon>Anoplura</taxon>
        <taxon>Polyplacidae</taxon>
        <taxon>Polyplax</taxon>
    </lineage>
</organism>
<dbReference type="Proteomes" id="UP001372834">
    <property type="component" value="Unassembled WGS sequence"/>
</dbReference>
<accession>A0AAN8S7B7</accession>